<dbReference type="HOGENOM" id="CLU_144710_2_1_6"/>
<dbReference type="Proteomes" id="UP000028839">
    <property type="component" value="Unassembled WGS sequence"/>
</dbReference>
<dbReference type="AlphaFoldDB" id="A0A0E2Z2R8"/>
<name>A0A0E2Z2R8_9GAMM</name>
<organism evidence="1 2">
    <name type="scientific">Nitrosococcus oceani C-27</name>
    <dbReference type="NCBI Taxonomy" id="314279"/>
    <lineage>
        <taxon>Bacteria</taxon>
        <taxon>Pseudomonadati</taxon>
        <taxon>Pseudomonadota</taxon>
        <taxon>Gammaproteobacteria</taxon>
        <taxon>Chromatiales</taxon>
        <taxon>Chromatiaceae</taxon>
        <taxon>Nitrosococcus</taxon>
    </lineage>
</organism>
<accession>A0A0E2Z2R8</accession>
<evidence type="ECO:0000313" key="1">
    <source>
        <dbReference type="EMBL" id="KFI17845.1"/>
    </source>
</evidence>
<dbReference type="Gene3D" id="1.10.1660.10">
    <property type="match status" value="1"/>
</dbReference>
<dbReference type="EMBL" id="JPGN01000428">
    <property type="protein sequence ID" value="KFI17845.1"/>
    <property type="molecule type" value="Genomic_DNA"/>
</dbReference>
<sequence length="105" mass="11937">MSNEIKAILLEDTLFSLDELAQSCQVSREWIIERVQWGLLLNDDATGTDPNAWIFDSRSFMRIRRIIAVERDFEGNPELAGLVADLIEEIESLRARLKASGLDES</sequence>
<protein>
    <submittedName>
        <fullName evidence="1">MerR family transcriptional regulator</fullName>
    </submittedName>
</protein>
<dbReference type="Pfam" id="PF13591">
    <property type="entry name" value="MerR_2"/>
    <property type="match status" value="1"/>
</dbReference>
<evidence type="ECO:0000313" key="2">
    <source>
        <dbReference type="Proteomes" id="UP000028839"/>
    </source>
</evidence>
<proteinExistence type="predicted"/>
<gene>
    <name evidence="1" type="ORF">IB75_18060</name>
</gene>
<reference evidence="1 2" key="1">
    <citation type="submission" date="2014-07" db="EMBL/GenBank/DDBJ databases">
        <title>Comparative analysis of Nitrosococcus oceani genome inventories of strains from Pacific and Atlantic gyres.</title>
        <authorList>
            <person name="Lim C.K."/>
            <person name="Wang L."/>
            <person name="Sayavedra-Soto L.A."/>
            <person name="Klotz M.G."/>
        </authorList>
    </citation>
    <scope>NUCLEOTIDE SEQUENCE [LARGE SCALE GENOMIC DNA]</scope>
    <source>
        <strain evidence="1 2">C-27</strain>
    </source>
</reference>
<dbReference type="OrthoDB" id="9799091at2"/>
<comment type="caution">
    <text evidence="1">The sequence shown here is derived from an EMBL/GenBank/DDBJ whole genome shotgun (WGS) entry which is preliminary data.</text>
</comment>